<keyword evidence="7" id="KW-1185">Reference proteome</keyword>
<organism evidence="6 7">
    <name type="scientific">Georgenia daeguensis</name>
    <dbReference type="NCBI Taxonomy" id="908355"/>
    <lineage>
        <taxon>Bacteria</taxon>
        <taxon>Bacillati</taxon>
        <taxon>Actinomycetota</taxon>
        <taxon>Actinomycetes</taxon>
        <taxon>Micrococcales</taxon>
        <taxon>Bogoriellaceae</taxon>
        <taxon>Georgenia</taxon>
    </lineage>
</organism>
<gene>
    <name evidence="6" type="ORF">GCM10022262_09820</name>
</gene>
<evidence type="ECO:0000256" key="1">
    <source>
        <dbReference type="ARBA" id="ARBA00006538"/>
    </source>
</evidence>
<comment type="caution">
    <text evidence="6">The sequence shown here is derived from an EMBL/GenBank/DDBJ whole genome shotgun (WGS) entry which is preliminary data.</text>
</comment>
<name>A0ABP8ERJ5_9MICO</name>
<dbReference type="InterPro" id="IPR049450">
    <property type="entry name" value="ACOT8-like_C"/>
</dbReference>
<dbReference type="Pfam" id="PF20789">
    <property type="entry name" value="4HBT_3C"/>
    <property type="match status" value="1"/>
</dbReference>
<dbReference type="SUPFAM" id="SSF54637">
    <property type="entry name" value="Thioesterase/thiol ester dehydrase-isomerase"/>
    <property type="match status" value="2"/>
</dbReference>
<feature type="compositionally biased region" description="Basic and acidic residues" evidence="3">
    <location>
        <begin position="326"/>
        <end position="337"/>
    </location>
</feature>
<dbReference type="Gene3D" id="2.40.160.210">
    <property type="entry name" value="Acyl-CoA thioesterase, double hotdog domain"/>
    <property type="match status" value="1"/>
</dbReference>
<dbReference type="InterPro" id="IPR042171">
    <property type="entry name" value="Acyl-CoA_hotdog"/>
</dbReference>
<feature type="compositionally biased region" description="Basic and acidic residues" evidence="3">
    <location>
        <begin position="306"/>
        <end position="318"/>
    </location>
</feature>
<feature type="domain" description="Acyl-CoA thioesterase-like N-terminal HotDog" evidence="4">
    <location>
        <begin position="51"/>
        <end position="129"/>
    </location>
</feature>
<dbReference type="PANTHER" id="PTHR11066:SF34">
    <property type="entry name" value="ACYL-COENZYME A THIOESTERASE 8"/>
    <property type="match status" value="1"/>
</dbReference>
<dbReference type="EMBL" id="BAABBA010000004">
    <property type="protein sequence ID" value="GAA4286623.1"/>
    <property type="molecule type" value="Genomic_DNA"/>
</dbReference>
<evidence type="ECO:0000313" key="7">
    <source>
        <dbReference type="Proteomes" id="UP001499841"/>
    </source>
</evidence>
<dbReference type="RefSeq" id="WP_345038347.1">
    <property type="nucleotide sequence ID" value="NZ_BAABBA010000004.1"/>
</dbReference>
<dbReference type="PANTHER" id="PTHR11066">
    <property type="entry name" value="ACYL-COA THIOESTERASE"/>
    <property type="match status" value="1"/>
</dbReference>
<accession>A0ABP8ERJ5</accession>
<evidence type="ECO:0000259" key="5">
    <source>
        <dbReference type="Pfam" id="PF20789"/>
    </source>
</evidence>
<keyword evidence="2" id="KW-0378">Hydrolase</keyword>
<feature type="region of interest" description="Disordered" evidence="3">
    <location>
        <begin position="303"/>
        <end position="337"/>
    </location>
</feature>
<evidence type="ECO:0000256" key="3">
    <source>
        <dbReference type="SAM" id="MobiDB-lite"/>
    </source>
</evidence>
<dbReference type="Proteomes" id="UP001499841">
    <property type="component" value="Unassembled WGS sequence"/>
</dbReference>
<protein>
    <submittedName>
        <fullName evidence="6">Acyl-CoA thioesterase II</fullName>
    </submittedName>
</protein>
<dbReference type="InterPro" id="IPR029069">
    <property type="entry name" value="HotDog_dom_sf"/>
</dbReference>
<dbReference type="CDD" id="cd03445">
    <property type="entry name" value="Thioesterase_II_repeat2"/>
    <property type="match status" value="1"/>
</dbReference>
<dbReference type="InterPro" id="IPR003703">
    <property type="entry name" value="Acyl_CoA_thio"/>
</dbReference>
<comment type="similarity">
    <text evidence="1">Belongs to the C/M/P thioester hydrolase family.</text>
</comment>
<proteinExistence type="inferred from homology"/>
<evidence type="ECO:0000313" key="6">
    <source>
        <dbReference type="EMBL" id="GAA4286623.1"/>
    </source>
</evidence>
<evidence type="ECO:0000256" key="2">
    <source>
        <dbReference type="ARBA" id="ARBA00022801"/>
    </source>
</evidence>
<reference evidence="7" key="1">
    <citation type="journal article" date="2019" name="Int. J. Syst. Evol. Microbiol.">
        <title>The Global Catalogue of Microorganisms (GCM) 10K type strain sequencing project: providing services to taxonomists for standard genome sequencing and annotation.</title>
        <authorList>
            <consortium name="The Broad Institute Genomics Platform"/>
            <consortium name="The Broad Institute Genome Sequencing Center for Infectious Disease"/>
            <person name="Wu L."/>
            <person name="Ma J."/>
        </authorList>
    </citation>
    <scope>NUCLEOTIDE SEQUENCE [LARGE SCALE GENOMIC DNA]</scope>
    <source>
        <strain evidence="7">JCM 17459</strain>
    </source>
</reference>
<dbReference type="Pfam" id="PF13622">
    <property type="entry name" value="4HBT_3"/>
    <property type="match status" value="1"/>
</dbReference>
<evidence type="ECO:0000259" key="4">
    <source>
        <dbReference type="Pfam" id="PF13622"/>
    </source>
</evidence>
<feature type="domain" description="Acyl-CoA thioesterase-like C-terminal" evidence="5">
    <location>
        <begin position="168"/>
        <end position="304"/>
    </location>
</feature>
<dbReference type="InterPro" id="IPR049449">
    <property type="entry name" value="TesB_ACOT8-like_N"/>
</dbReference>
<dbReference type="CDD" id="cd03444">
    <property type="entry name" value="Thioesterase_II_repeat1"/>
    <property type="match status" value="1"/>
</dbReference>
<sequence length="337" mass="36789">MPQLPEAPDAAAVLDVPQTDAEPMATVLSTLRLTRLGPDEFAGTSLPQLSGRIYGGQVLAQSVLAAAATLPDDGDGRRQLHSVHGYFLRPGKVELPITFAVERLHDGRSFSTRRTHALQQGKPILSLISSYQEDQPGREHAAAAPDAPDPEGLRSALTLFGEVDHPAAKFMSSTAAFDIRHVEQDIYLRGAGERTDAQMLWMRSRSPLPAGLTQLQHRALLAYACDQVLLEPVLRRHGLSWRTPGLSVASLDHGMWWHRPLDVGQWLLYVQESPSAQGGRGLGIAKIFDTAGTHVATVAQEGMVRVPDDAEPGRRPSAERPASVTRPDEEWKRPSLR</sequence>